<organism>
    <name type="scientific">Culex quinquefasciatus</name>
    <name type="common">Southern house mosquito</name>
    <name type="synonym">Culex pungens</name>
    <dbReference type="NCBI Taxonomy" id="7176"/>
    <lineage>
        <taxon>Eukaryota</taxon>
        <taxon>Metazoa</taxon>
        <taxon>Ecdysozoa</taxon>
        <taxon>Arthropoda</taxon>
        <taxon>Hexapoda</taxon>
        <taxon>Insecta</taxon>
        <taxon>Pterygota</taxon>
        <taxon>Neoptera</taxon>
        <taxon>Endopterygota</taxon>
        <taxon>Diptera</taxon>
        <taxon>Nematocera</taxon>
        <taxon>Culicoidea</taxon>
        <taxon>Culicidae</taxon>
        <taxon>Culicinae</taxon>
        <taxon>Culicini</taxon>
        <taxon>Culex</taxon>
        <taxon>Culex</taxon>
    </lineage>
</organism>
<sequence>MKDAAGVGRNERGDWRSSQANQPGPFERADAAWEVFKMRAAVQVHSHQDLLPKSFPQETGKHHHHSHHHHHKNKSAGEFQMKMIPPAILLLAPSLRSDDDEVDSGHE</sequence>
<evidence type="ECO:0000256" key="1">
    <source>
        <dbReference type="SAM" id="MobiDB-lite"/>
    </source>
</evidence>
<protein>
    <submittedName>
        <fullName evidence="2 3">Uncharacterized protein</fullName>
    </submittedName>
</protein>
<keyword evidence="4" id="KW-1185">Reference proteome</keyword>
<dbReference type="EMBL" id="DS232043">
    <property type="protein sequence ID" value="EDS32966.1"/>
    <property type="molecule type" value="Genomic_DNA"/>
</dbReference>
<dbReference type="VEuPathDB" id="VectorBase:CPIJ009546"/>
<dbReference type="EnsemblMetazoa" id="CPIJ009546-RA">
    <property type="protein sequence ID" value="CPIJ009546-PA"/>
    <property type="gene ID" value="CPIJ009546"/>
</dbReference>
<dbReference type="AlphaFoldDB" id="B0WQP7"/>
<feature type="region of interest" description="Disordered" evidence="1">
    <location>
        <begin position="1"/>
        <end position="26"/>
    </location>
</feature>
<feature type="region of interest" description="Disordered" evidence="1">
    <location>
        <begin position="46"/>
        <end position="81"/>
    </location>
</feature>
<evidence type="ECO:0000313" key="2">
    <source>
        <dbReference type="EMBL" id="EDS32966.1"/>
    </source>
</evidence>
<accession>B0WQP7</accession>
<evidence type="ECO:0000313" key="4">
    <source>
        <dbReference type="Proteomes" id="UP000002320"/>
    </source>
</evidence>
<feature type="compositionally biased region" description="Basic residues" evidence="1">
    <location>
        <begin position="61"/>
        <end position="74"/>
    </location>
</feature>
<evidence type="ECO:0000313" key="3">
    <source>
        <dbReference type="EnsemblMetazoa" id="CPIJ009546-PA"/>
    </source>
</evidence>
<dbReference type="InParanoid" id="B0WQP7"/>
<proteinExistence type="predicted"/>
<reference evidence="3" key="2">
    <citation type="submission" date="2020-05" db="UniProtKB">
        <authorList>
            <consortium name="EnsemblMetazoa"/>
        </authorList>
    </citation>
    <scope>IDENTIFICATION</scope>
    <source>
        <strain evidence="3">JHB</strain>
    </source>
</reference>
<dbReference type="HOGENOM" id="CLU_2212486_0_0_1"/>
<dbReference type="Proteomes" id="UP000002320">
    <property type="component" value="Unassembled WGS sequence"/>
</dbReference>
<dbReference type="KEGG" id="cqu:CpipJ_CPIJ009546"/>
<gene>
    <name evidence="3" type="primary">6041819</name>
    <name evidence="2" type="ORF">CpipJ_CPIJ009546</name>
</gene>
<name>B0WQP7_CULQU</name>
<feature type="compositionally biased region" description="Basic and acidic residues" evidence="1">
    <location>
        <begin position="1"/>
        <end position="15"/>
    </location>
</feature>
<reference evidence="2" key="1">
    <citation type="submission" date="2007-03" db="EMBL/GenBank/DDBJ databases">
        <title>Annotation of Culex pipiens quinquefasciatus.</title>
        <authorList>
            <consortium name="The Broad Institute Genome Sequencing Platform"/>
            <person name="Atkinson P.W."/>
            <person name="Hemingway J."/>
            <person name="Christensen B.M."/>
            <person name="Higgs S."/>
            <person name="Kodira C."/>
            <person name="Hannick L."/>
            <person name="Megy K."/>
            <person name="O'Leary S."/>
            <person name="Pearson M."/>
            <person name="Haas B.J."/>
            <person name="Mauceli E."/>
            <person name="Wortman J.R."/>
            <person name="Lee N.H."/>
            <person name="Guigo R."/>
            <person name="Stanke M."/>
            <person name="Alvarado L."/>
            <person name="Amedeo P."/>
            <person name="Antoine C.H."/>
            <person name="Arensburger P."/>
            <person name="Bidwell S.L."/>
            <person name="Crawford M."/>
            <person name="Camaro F."/>
            <person name="Devon K."/>
            <person name="Engels R."/>
            <person name="Hammond M."/>
            <person name="Howarth C."/>
            <person name="Koehrsen M."/>
            <person name="Lawson D."/>
            <person name="Montgomery P."/>
            <person name="Nene V."/>
            <person name="Nusbaum C."/>
            <person name="Puiu D."/>
            <person name="Romero-Severson J."/>
            <person name="Severson D.W."/>
            <person name="Shumway M."/>
            <person name="Sisk P."/>
            <person name="Stolte C."/>
            <person name="Zeng Q."/>
            <person name="Eisenstadt E."/>
            <person name="Fraser-Liggett C."/>
            <person name="Strausberg R."/>
            <person name="Galagan J."/>
            <person name="Birren B."/>
            <person name="Collins F.H."/>
        </authorList>
    </citation>
    <scope>NUCLEOTIDE SEQUENCE [LARGE SCALE GENOMIC DNA]</scope>
    <source>
        <strain evidence="2">JHB</strain>
    </source>
</reference>